<dbReference type="PANTHER" id="PTHR33169">
    <property type="entry name" value="PADR-FAMILY TRANSCRIPTIONAL REGULATOR"/>
    <property type="match status" value="1"/>
</dbReference>
<dbReference type="InterPro" id="IPR036390">
    <property type="entry name" value="WH_DNA-bd_sf"/>
</dbReference>
<dbReference type="Pfam" id="PF03551">
    <property type="entry name" value="PadR"/>
    <property type="match status" value="1"/>
</dbReference>
<proteinExistence type="predicted"/>
<dbReference type="InterPro" id="IPR005149">
    <property type="entry name" value="Tscrpt_reg_PadR_N"/>
</dbReference>
<dbReference type="InterPro" id="IPR052509">
    <property type="entry name" value="Metal_resp_DNA-bind_regulator"/>
</dbReference>
<dbReference type="Gene3D" id="1.10.10.10">
    <property type="entry name" value="Winged helix-like DNA-binding domain superfamily/Winged helix DNA-binding domain"/>
    <property type="match status" value="1"/>
</dbReference>
<dbReference type="InterPro" id="IPR036388">
    <property type="entry name" value="WH-like_DNA-bd_sf"/>
</dbReference>
<dbReference type="Proteomes" id="UP001589654">
    <property type="component" value="Unassembled WGS sequence"/>
</dbReference>
<dbReference type="RefSeq" id="WP_290246844.1">
    <property type="nucleotide sequence ID" value="NZ_JAUFQT010000001.1"/>
</dbReference>
<protein>
    <submittedName>
        <fullName evidence="2">PadR family transcriptional regulator</fullName>
    </submittedName>
</protein>
<keyword evidence="3" id="KW-1185">Reference proteome</keyword>
<organism evidence="2 3">
    <name type="scientific">Echinicola jeungdonensis</name>
    <dbReference type="NCBI Taxonomy" id="709343"/>
    <lineage>
        <taxon>Bacteria</taxon>
        <taxon>Pseudomonadati</taxon>
        <taxon>Bacteroidota</taxon>
        <taxon>Cytophagia</taxon>
        <taxon>Cytophagales</taxon>
        <taxon>Cyclobacteriaceae</taxon>
        <taxon>Echinicola</taxon>
    </lineage>
</organism>
<reference evidence="2 3" key="1">
    <citation type="submission" date="2024-09" db="EMBL/GenBank/DDBJ databases">
        <authorList>
            <person name="Sun Q."/>
            <person name="Mori K."/>
        </authorList>
    </citation>
    <scope>NUCLEOTIDE SEQUENCE [LARGE SCALE GENOMIC DNA]</scope>
    <source>
        <strain evidence="2 3">CECT 7682</strain>
    </source>
</reference>
<accession>A0ABV5J1A0</accession>
<dbReference type="EMBL" id="JBHMEW010000008">
    <property type="protein sequence ID" value="MFB9210594.1"/>
    <property type="molecule type" value="Genomic_DNA"/>
</dbReference>
<sequence length="109" mass="12347">MKTTNTSRQMRKGILEFCTLHIISRGEVFASDMSKELMEANLISVEGILYPLLNKLCFASLISYKWADSASGPPKKYYSLTKSGRNLLYQLETTWKELVTSTNKITSKS</sequence>
<dbReference type="SUPFAM" id="SSF46785">
    <property type="entry name" value="Winged helix' DNA-binding domain"/>
    <property type="match status" value="1"/>
</dbReference>
<gene>
    <name evidence="2" type="ORF">ACFFUR_02155</name>
</gene>
<evidence type="ECO:0000259" key="1">
    <source>
        <dbReference type="Pfam" id="PF03551"/>
    </source>
</evidence>
<comment type="caution">
    <text evidence="2">The sequence shown here is derived from an EMBL/GenBank/DDBJ whole genome shotgun (WGS) entry which is preliminary data.</text>
</comment>
<feature type="domain" description="Transcription regulator PadR N-terminal" evidence="1">
    <location>
        <begin position="20"/>
        <end position="88"/>
    </location>
</feature>
<evidence type="ECO:0000313" key="2">
    <source>
        <dbReference type="EMBL" id="MFB9210594.1"/>
    </source>
</evidence>
<dbReference type="PANTHER" id="PTHR33169:SF14">
    <property type="entry name" value="TRANSCRIPTIONAL REGULATOR RV3488"/>
    <property type="match status" value="1"/>
</dbReference>
<evidence type="ECO:0000313" key="3">
    <source>
        <dbReference type="Proteomes" id="UP001589654"/>
    </source>
</evidence>
<name>A0ABV5J1A0_9BACT</name>